<evidence type="ECO:0000313" key="2">
    <source>
        <dbReference type="Proteomes" id="UP001145114"/>
    </source>
</evidence>
<keyword evidence="1" id="KW-0347">Helicase</keyword>
<reference evidence="1" key="1">
    <citation type="submission" date="2022-06" db="EMBL/GenBank/DDBJ databases">
        <title>Phylogenomic reconstructions and comparative analyses of Kickxellomycotina fungi.</title>
        <authorList>
            <person name="Reynolds N.K."/>
            <person name="Stajich J.E."/>
            <person name="Barry K."/>
            <person name="Grigoriev I.V."/>
            <person name="Crous P."/>
            <person name="Smith M.E."/>
        </authorList>
    </citation>
    <scope>NUCLEOTIDE SEQUENCE</scope>
    <source>
        <strain evidence="1">RSA 2271</strain>
    </source>
</reference>
<keyword evidence="1" id="KW-0067">ATP-binding</keyword>
<keyword evidence="1" id="KW-0378">Hydrolase</keyword>
<organism evidence="1 2">
    <name type="scientific">Spiromyces aspiralis</name>
    <dbReference type="NCBI Taxonomy" id="68401"/>
    <lineage>
        <taxon>Eukaryota</taxon>
        <taxon>Fungi</taxon>
        <taxon>Fungi incertae sedis</taxon>
        <taxon>Zoopagomycota</taxon>
        <taxon>Kickxellomycotina</taxon>
        <taxon>Kickxellomycetes</taxon>
        <taxon>Kickxellales</taxon>
        <taxon>Kickxellaceae</taxon>
        <taxon>Spiromyces</taxon>
    </lineage>
</organism>
<name>A0ACC1HIG0_9FUNG</name>
<protein>
    <submittedName>
        <fullName evidence="1">DEAD-box type RNA helicase</fullName>
    </submittedName>
</protein>
<sequence length="2478" mass="277116">MSLRPALKACTTPNTSQLRSIEDIINALPNSIALLNDHEWLNYRFKRVAQFYLESTRSCWWCKDDTRPIMAALTHLFCYSTSDSWLASFKNKLALQLALCKDCAKAYQDEKPVRKQMYKQYFADDTVDQMFSIIDQWDVTRLVTRLTQSPIGDHGADIIIWNSVFESLYSDTLIVKHPKLLSAVISAINLAVASNCIHIITDSLIPGLVSLAFVSDNVARKYSRDLLKYIPAKVDLRTFESGGIRAHFESVLLNAIPPKMEVSSSTPCDIARTASDNAFPYCDVRFWRGIKSLISLLDDQVLGSLLSFFPRLPVYVCRAAANPDTSSYSDLVICLRLLLLRCDRVQFWDTVQRELQMVPADIATLVFHHPSIERLFVRLREKYASLHDEPQLSPKRMEYAQAYLVPIYDWIPAFVGSLRFPRDLLAVKHTLQSLLVEIPSHAASPLEANAVSYMVGARLMLDLFDRACSQDECNLAMYFSTDSIDEGLARIVAVVYPGSDGDDECRLLSGYEDLVSVVKELIAKLLNWMPNEVWKIYENIALLPSVQGGPGSSRFPEAPSSAGTPVLATTFINFDFIFMVRTWSALLESRTLDFDIIRRVLWIISYMFSWHEVFVVRSDELKQRYVEAGELERRFALIQDRLVPFLNYVNANLLRQDPDGGDAGKQLECELLAMLIRLSTSSCDIVRDKAVQILGGGAPSAVRLSSSSQYQAVAERLYMRHDTLFIKYLDMMLQEWVEFARSNLHLVLTSQWLANICQYAIHIIGPVTVDSQGSDVARFVNTSYSWLPSAMGMLLDMMGHIASDQADQIMMQIVLVAVNLLKYYPPSSLKQNPAYTTADYRNANSHLQRFLHSSAVFSAQRIGRISVQLILTLYNKTLEVTSADTVVVLEMGTVLRDLSTLEKLAAEANPPLPPSIVDWVKTTREAMLEKFPQLAGRNESYTSYLQQDGGVDKTSERANGPARDNIFVPAIDNNSATTAVASDYDGASIDRSAVGLDSDEDEFRFDTITDDILADVLGSLPDIDIQDSAHSTEGSSGDGAACDASLGPQQEPLHAKANGRAMGVEGSDMMDGGTSSSLEAVKEIKLQTGLAKSYKQFKISDWLKKSGSQPSLTSRYHNASNTISSSREQNVASTWSLGKQALKRPSLMSTHSGNGSLITSMRMEHLANIHDSRPPLGAKRVLPPKQQVSSTPRSLGLGEHPAKVSDIKVCEIPKPAPRAGGEGSSSESDSDSDSDSGGGLKALMEESMEISRRERQVESDRRTKMIELPGLVSTGVKRTFGEGTVAAAWIKDEELRQKRLEDPDFGPLYRTVLRWSYESSGELPTYYDKAQYRKVPKVFESVEEYDRTFEPLLILEVWMQFLRSKVDAYLTNTVHTKLTTRCNVDSFLDITLKLPMAEAKMYGDNDIITLIEYGSSTGSGSNANDKLGMAKRLADQIREDQLKNTGGIDFSKEADRRFKDRGTLLGKVQSKAQSGDDCEMVVRLCLDRGRSEKFTKKLTIGSTWESLRLFSLTPVQREYSALKRLRYLPKPMLRDILKPKVHPIKKFTEDEIRSCMKAHAVNQPQAEAILSATRREQGFTLIQGPPGTGKTKTILGLVGALLSRQLSYQAIHDRTQVYGSHEDEKLLLGGNEASSAHSRAEGKKILVCAPSNAAVDEIVKRLTQGIRDGRGKTFFPRVVRVGQPEVINTAVQKVGLDYLIDKELNTFPISGKDSKAVDSPSTGPGDFRKDDERIQAEIDKLYEQKAELNVKIGEARVQLKGDARKSLSETRELEATIRMYSRKISEIVAQIAEKKSLIQEQKAVMDKQRRKVKMNILQRTDVLCCTLSGSGHDLLASINYDFETVIIDEAAQSVELSSLIPLKYGCRRCVLVGDPDQLPPTVLSQVATKYKYEQSLFVRIQANSPDMVSLLSIQYRMHPDISRFPSRLFYDSRLTDGPNMATKQAAEWHRTQNNLFPPFCFFDIHMGREKAGRSGSYTNEAEVEAAAALVERLCTSFPHINFGHRLGVITPYKEQLKALKRRFKARFKDKILDVIDFNTIDGFQGQEKDIIIFSCVRAGGSGVGFLADTRRMNVGLTRARKSLFVLGNSKFLNTHPLWRQLIEDSARRGLHRVCTRPFFDISLQKPTMKLDNLMKVESEVADETVIDGEGNRREWVLDKIKNTDMTELKDEKLQSRAMLETKPKPAPTAESATESSPALALQTDKGRESPKPSVKPTNTETAKGDIQTSSTGGSSSRASRYRRSSHSPTPNSTDLDTESRKRSRRKADSDDERQGSKSSRTRHDSRESRRSEGARSKDRSGASNSEISSHKSERTAYSSKYRELRDNGEDSNVSSSDKTLRGDSSRKSYTKTASSSIALGTKRGSSLFISRQRKKARSPVRDRPHSPFRRKRHDPWAASKQKDSSKAAVNPFEDDKLNYSKKRLTVPCNCISNCPHNKDPEHSSSEKSSSEEGELSDDDKNDNKSRDFSTSAFDSLFD</sequence>
<gene>
    <name evidence="1" type="primary">SEN1</name>
    <name evidence="1" type="ORF">EV182_000496</name>
</gene>
<comment type="caution">
    <text evidence="1">The sequence shown here is derived from an EMBL/GenBank/DDBJ whole genome shotgun (WGS) entry which is preliminary data.</text>
</comment>
<proteinExistence type="predicted"/>
<keyword evidence="1" id="KW-0547">Nucleotide-binding</keyword>
<dbReference type="EMBL" id="JAMZIH010005165">
    <property type="protein sequence ID" value="KAJ1675825.1"/>
    <property type="molecule type" value="Genomic_DNA"/>
</dbReference>
<evidence type="ECO:0000313" key="1">
    <source>
        <dbReference type="EMBL" id="KAJ1675825.1"/>
    </source>
</evidence>
<dbReference type="Proteomes" id="UP001145114">
    <property type="component" value="Unassembled WGS sequence"/>
</dbReference>
<keyword evidence="2" id="KW-1185">Reference proteome</keyword>
<accession>A0ACC1HIG0</accession>